<keyword evidence="2" id="KW-1185">Reference proteome</keyword>
<evidence type="ECO:0000313" key="2">
    <source>
        <dbReference type="Proteomes" id="UP000182152"/>
    </source>
</evidence>
<proteinExistence type="predicted"/>
<protein>
    <submittedName>
        <fullName evidence="1">Ethanolamine utilization protein</fullName>
    </submittedName>
</protein>
<sequence length="200" mass="23302">MKITDIEKLIQKVMEALIHQLPAASYKFALIEKTTVPPTLFSEFAVIDWLETSDPTERDGLVVHQLNFSQMAAIHQLLSIDKKTAAIQSFLFAGKPVLVLQMEPFENQRKMKYHLAKKITQQKEQCRLYGLYFAQEKEGYTSFLTDCRKKTLPQNISKRTYITEEQLKKRIQQKSKVLITSKERLTPLAKDYAHKHQLFK</sequence>
<name>A0A1L8WPA8_9ENTE</name>
<accession>A0A1L8WPA8</accession>
<evidence type="ECO:0000313" key="1">
    <source>
        <dbReference type="EMBL" id="OJG82859.1"/>
    </source>
</evidence>
<gene>
    <name evidence="1" type="ORF">RV14_GL002151</name>
</gene>
<dbReference type="AlphaFoldDB" id="A0A1L8WPA8"/>
<reference evidence="1 2" key="1">
    <citation type="submission" date="2014-12" db="EMBL/GenBank/DDBJ databases">
        <title>Draft genome sequences of 29 type strains of Enterococci.</title>
        <authorList>
            <person name="Zhong Z."/>
            <person name="Sun Z."/>
            <person name="Liu W."/>
            <person name="Zhang W."/>
            <person name="Zhang H."/>
        </authorList>
    </citation>
    <scope>NUCLEOTIDE SEQUENCE [LARGE SCALE GENOMIC DNA]</scope>
    <source>
        <strain evidence="1 2">DSM 15687</strain>
    </source>
</reference>
<dbReference type="STRING" id="150033.RV14_GL002151"/>
<comment type="caution">
    <text evidence="1">The sequence shown here is derived from an EMBL/GenBank/DDBJ whole genome shotgun (WGS) entry which is preliminary data.</text>
</comment>
<organism evidence="1 2">
    <name type="scientific">Enterococcus ratti</name>
    <dbReference type="NCBI Taxonomy" id="150033"/>
    <lineage>
        <taxon>Bacteria</taxon>
        <taxon>Bacillati</taxon>
        <taxon>Bacillota</taxon>
        <taxon>Bacilli</taxon>
        <taxon>Lactobacillales</taxon>
        <taxon>Enterococcaceae</taxon>
        <taxon>Enterococcus</taxon>
    </lineage>
</organism>
<dbReference type="RefSeq" id="WP_071855158.1">
    <property type="nucleotide sequence ID" value="NZ_JXLB01000007.1"/>
</dbReference>
<dbReference type="Proteomes" id="UP000182152">
    <property type="component" value="Unassembled WGS sequence"/>
</dbReference>
<dbReference type="EMBL" id="JXLB01000007">
    <property type="protein sequence ID" value="OJG82859.1"/>
    <property type="molecule type" value="Genomic_DNA"/>
</dbReference>